<reference evidence="2" key="1">
    <citation type="journal article" date="2014" name="Int. J. Syst. Evol. Microbiol.">
        <title>Complete genome sequence of Corynebacterium casei LMG S-19264T (=DSM 44701T), isolated from a smear-ripened cheese.</title>
        <authorList>
            <consortium name="US DOE Joint Genome Institute (JGI-PGF)"/>
            <person name="Walter F."/>
            <person name="Albersmeier A."/>
            <person name="Kalinowski J."/>
            <person name="Ruckert C."/>
        </authorList>
    </citation>
    <scope>NUCLEOTIDE SEQUENCE</scope>
    <source>
        <strain evidence="2">KCTC 22164</strain>
    </source>
</reference>
<dbReference type="NCBIfam" id="TIGR02001">
    <property type="entry name" value="gcw_chp"/>
    <property type="match status" value="1"/>
</dbReference>
<dbReference type="Pfam" id="PF09694">
    <property type="entry name" value="Gcw_chp"/>
    <property type="match status" value="1"/>
</dbReference>
<feature type="chain" id="PRO_5037069189" description="Porin" evidence="1">
    <location>
        <begin position="23"/>
        <end position="235"/>
    </location>
</feature>
<name>A0A918JDU9_9ALTE</name>
<evidence type="ECO:0000313" key="3">
    <source>
        <dbReference type="Proteomes" id="UP000631300"/>
    </source>
</evidence>
<sequence length="235" mass="26100">MIKHTHTALTSALLLCSSAAHADWSTTVTVASDYMFNGVSQTNNDPALQASLDYSGSDGFYAGVWTSNVDYGALAERELDPYIGQYIQMDDTWGLDYGIAYYTYHDGTDGSSLNYPEVYAKFSRSADYGTTGFNFWYTWDYFGTGAGHVIGMVTHTYPLADNHAIYVGVDYSKSLDENKYAWEADGGTSYVHYKVAYQTSWNGFNFEIGAENTTLDNNDNADERIVASVSRTFSF</sequence>
<dbReference type="Proteomes" id="UP000631300">
    <property type="component" value="Unassembled WGS sequence"/>
</dbReference>
<dbReference type="EMBL" id="BMXP01000001">
    <property type="protein sequence ID" value="GGW76093.1"/>
    <property type="molecule type" value="Genomic_DNA"/>
</dbReference>
<feature type="signal peptide" evidence="1">
    <location>
        <begin position="1"/>
        <end position="22"/>
    </location>
</feature>
<keyword evidence="1" id="KW-0732">Signal</keyword>
<dbReference type="AlphaFoldDB" id="A0A918JDU9"/>
<gene>
    <name evidence="2" type="ORF">GCM10007391_05700</name>
</gene>
<comment type="caution">
    <text evidence="2">The sequence shown here is derived from an EMBL/GenBank/DDBJ whole genome shotgun (WGS) entry which is preliminary data.</text>
</comment>
<evidence type="ECO:0008006" key="4">
    <source>
        <dbReference type="Google" id="ProtNLM"/>
    </source>
</evidence>
<reference evidence="2" key="2">
    <citation type="submission" date="2020-09" db="EMBL/GenBank/DDBJ databases">
        <authorList>
            <person name="Sun Q."/>
            <person name="Kim S."/>
        </authorList>
    </citation>
    <scope>NUCLEOTIDE SEQUENCE</scope>
    <source>
        <strain evidence="2">KCTC 22164</strain>
    </source>
</reference>
<protein>
    <recommendedName>
        <fullName evidence="4">Porin</fullName>
    </recommendedName>
</protein>
<evidence type="ECO:0000256" key="1">
    <source>
        <dbReference type="SAM" id="SignalP"/>
    </source>
</evidence>
<dbReference type="InterPro" id="IPR010239">
    <property type="entry name" value="CHP02001"/>
</dbReference>
<proteinExistence type="predicted"/>
<dbReference type="RefSeq" id="WP_189403564.1">
    <property type="nucleotide sequence ID" value="NZ_BMXP01000001.1"/>
</dbReference>
<accession>A0A918JDU9</accession>
<evidence type="ECO:0000313" key="2">
    <source>
        <dbReference type="EMBL" id="GGW76093.1"/>
    </source>
</evidence>
<organism evidence="2 3">
    <name type="scientific">Alteromonas halophila</name>
    <dbReference type="NCBI Taxonomy" id="516698"/>
    <lineage>
        <taxon>Bacteria</taxon>
        <taxon>Pseudomonadati</taxon>
        <taxon>Pseudomonadota</taxon>
        <taxon>Gammaproteobacteria</taxon>
        <taxon>Alteromonadales</taxon>
        <taxon>Alteromonadaceae</taxon>
        <taxon>Alteromonas/Salinimonas group</taxon>
        <taxon>Alteromonas</taxon>
    </lineage>
</organism>
<keyword evidence="3" id="KW-1185">Reference proteome</keyword>